<dbReference type="Proteomes" id="UP000240481">
    <property type="component" value="Unassembled WGS sequence"/>
</dbReference>
<dbReference type="STRING" id="680026.AB733_21140"/>
<evidence type="ECO:0000259" key="2">
    <source>
        <dbReference type="Pfam" id="PF02579"/>
    </source>
</evidence>
<dbReference type="InterPro" id="IPR003731">
    <property type="entry name" value="Di-Nase_FeMo-co_biosynth"/>
</dbReference>
<keyword evidence="1" id="KW-0535">Nitrogen fixation</keyword>
<comment type="caution">
    <text evidence="3">The sequence shown here is derived from an EMBL/GenBank/DDBJ whole genome shotgun (WGS) entry which is preliminary data.</text>
</comment>
<protein>
    <recommendedName>
        <fullName evidence="2">Dinitrogenase iron-molybdenum cofactor biosynthesis domain-containing protein</fullName>
    </recommendedName>
</protein>
<dbReference type="AlphaFoldDB" id="A0A0J8V6F0"/>
<proteinExistence type="predicted"/>
<dbReference type="EMBL" id="PYLZ01000015">
    <property type="protein sequence ID" value="PSW21642.1"/>
    <property type="molecule type" value="Genomic_DNA"/>
</dbReference>
<feature type="domain" description="Dinitrogenase iron-molybdenum cofactor biosynthesis" evidence="2">
    <location>
        <begin position="11"/>
        <end position="98"/>
    </location>
</feature>
<dbReference type="OrthoDB" id="6215304at2"/>
<dbReference type="RefSeq" id="WP_048900571.1">
    <property type="nucleotide sequence ID" value="NZ_AP024852.1"/>
</dbReference>
<dbReference type="SUPFAM" id="SSF53146">
    <property type="entry name" value="Nitrogenase accessory factor-like"/>
    <property type="match status" value="1"/>
</dbReference>
<sequence>MLRAIAVNAANNVAGHFGKAPEFAVYDAQGQLIERMINSGSKAVGCKHKKQLQRRLSELGVQEIVLGSIGQRSLARLLNAGFVVSQVAARTPVSDVLAGTANKLNLTAAEHGRPCKREKGECGCGCGSKKAAAPKIGMMMNSMSRLSGLSRIKLK</sequence>
<organism evidence="3 4">
    <name type="scientific">Photobacterium swingsii</name>
    <dbReference type="NCBI Taxonomy" id="680026"/>
    <lineage>
        <taxon>Bacteria</taxon>
        <taxon>Pseudomonadati</taxon>
        <taxon>Pseudomonadota</taxon>
        <taxon>Gammaproteobacteria</taxon>
        <taxon>Vibrionales</taxon>
        <taxon>Vibrionaceae</taxon>
        <taxon>Photobacterium</taxon>
    </lineage>
</organism>
<dbReference type="CDD" id="cd00562">
    <property type="entry name" value="NifX_NifB"/>
    <property type="match status" value="1"/>
</dbReference>
<dbReference type="InterPro" id="IPR036105">
    <property type="entry name" value="DiNase_FeMo-co_biosyn_sf"/>
</dbReference>
<name>A0A0J8V6F0_9GAMM</name>
<evidence type="ECO:0000313" key="4">
    <source>
        <dbReference type="Proteomes" id="UP000240481"/>
    </source>
</evidence>
<evidence type="ECO:0000256" key="1">
    <source>
        <dbReference type="ARBA" id="ARBA00023231"/>
    </source>
</evidence>
<keyword evidence="4" id="KW-1185">Reference proteome</keyword>
<gene>
    <name evidence="3" type="ORF">C9I94_21480</name>
</gene>
<evidence type="ECO:0000313" key="3">
    <source>
        <dbReference type="EMBL" id="PSW21642.1"/>
    </source>
</evidence>
<dbReference type="Pfam" id="PF02579">
    <property type="entry name" value="Nitro_FeMo-Co"/>
    <property type="match status" value="1"/>
</dbReference>
<reference evidence="3 4" key="1">
    <citation type="submission" date="2018-01" db="EMBL/GenBank/DDBJ databases">
        <title>Whole genome sequencing of Histamine producing bacteria.</title>
        <authorList>
            <person name="Butler K."/>
        </authorList>
    </citation>
    <scope>NUCLEOTIDE SEQUENCE [LARGE SCALE GENOMIC DNA]</scope>
    <source>
        <strain evidence="3 4">DSM 24669</strain>
    </source>
</reference>
<dbReference type="Gene3D" id="3.30.420.130">
    <property type="entry name" value="Dinitrogenase iron-molybdenum cofactor biosynthesis domain"/>
    <property type="match status" value="1"/>
</dbReference>
<accession>A0A0J8V6F0</accession>